<dbReference type="RefSeq" id="WP_342757378.1">
    <property type="nucleotide sequence ID" value="NZ_CP146256.1"/>
</dbReference>
<keyword evidence="1" id="KW-1133">Transmembrane helix</keyword>
<accession>A0ABZ3EVT6</accession>
<evidence type="ECO:0000256" key="1">
    <source>
        <dbReference type="SAM" id="Phobius"/>
    </source>
</evidence>
<name>A0ABZ3EVT6_9FIRM</name>
<evidence type="ECO:0000313" key="3">
    <source>
        <dbReference type="Proteomes" id="UP001451571"/>
    </source>
</evidence>
<feature type="transmembrane region" description="Helical" evidence="1">
    <location>
        <begin position="141"/>
        <end position="163"/>
    </location>
</feature>
<keyword evidence="1" id="KW-0812">Transmembrane</keyword>
<keyword evidence="3" id="KW-1185">Reference proteome</keyword>
<reference evidence="2 3" key="1">
    <citation type="submission" date="2024-02" db="EMBL/GenBank/DDBJ databases">
        <title>Bacterial strain from lacustrine sediment.</title>
        <authorList>
            <person name="Petit C."/>
            <person name="Fadhlaoui K."/>
        </authorList>
    </citation>
    <scope>NUCLEOTIDE SEQUENCE [LARGE SCALE GENOMIC DNA]</scope>
    <source>
        <strain evidence="2 3">IPX-CK</strain>
    </source>
</reference>
<proteinExistence type="predicted"/>
<dbReference type="Proteomes" id="UP001451571">
    <property type="component" value="Chromosome"/>
</dbReference>
<gene>
    <name evidence="2" type="ORF">V6984_20095</name>
</gene>
<keyword evidence="1" id="KW-0472">Membrane</keyword>
<dbReference type="EMBL" id="CP146256">
    <property type="protein sequence ID" value="XAH73777.1"/>
    <property type="molecule type" value="Genomic_DNA"/>
</dbReference>
<feature type="transmembrane region" description="Helical" evidence="1">
    <location>
        <begin position="97"/>
        <end position="121"/>
    </location>
</feature>
<feature type="transmembrane region" description="Helical" evidence="1">
    <location>
        <begin position="214"/>
        <end position="236"/>
    </location>
</feature>
<sequence length="242" mass="27286">MFYRILKAEWMKLRHSPVWLAFIFLPILPAFMGTFNYVQNIGILQKEWYSLWTQHTLFTCFFFLPAIIGVYCSYLYRLEHMNYNWNAVMTSPVPISSLFFAKLLSASAMVVLTQIWIGILFVLCGKITGLSSPIPPQLPEWLLTGTAGAIVICAVQLCLSLVIRSFAVPVGIALIGGITGIGMISKGYGHLFPYSLFSLGMRANQPDGSMSYNLGQFLISCAIYLLLCILFAVYWLRHRDVK</sequence>
<feature type="transmembrane region" description="Helical" evidence="1">
    <location>
        <begin position="170"/>
        <end position="194"/>
    </location>
</feature>
<feature type="transmembrane region" description="Helical" evidence="1">
    <location>
        <begin position="56"/>
        <end position="76"/>
    </location>
</feature>
<dbReference type="CDD" id="cd21809">
    <property type="entry name" value="ABC-2_lan_permease-like"/>
    <property type="match status" value="1"/>
</dbReference>
<organism evidence="2 3">
    <name type="scientific">Kineothrix sedimenti</name>
    <dbReference type="NCBI Taxonomy" id="3123317"/>
    <lineage>
        <taxon>Bacteria</taxon>
        <taxon>Bacillati</taxon>
        <taxon>Bacillota</taxon>
        <taxon>Clostridia</taxon>
        <taxon>Lachnospirales</taxon>
        <taxon>Lachnospiraceae</taxon>
        <taxon>Kineothrix</taxon>
    </lineage>
</organism>
<evidence type="ECO:0000313" key="2">
    <source>
        <dbReference type="EMBL" id="XAH73777.1"/>
    </source>
</evidence>
<dbReference type="Pfam" id="PF12730">
    <property type="entry name" value="ABC2_membrane_4"/>
    <property type="match status" value="1"/>
</dbReference>
<protein>
    <submittedName>
        <fullName evidence="2">ABC transporter permease</fullName>
    </submittedName>
</protein>